<dbReference type="RefSeq" id="WP_185756977.1">
    <property type="nucleotide sequence ID" value="NZ_VFPG01000001.1"/>
</dbReference>
<dbReference type="PRINTS" id="PR00364">
    <property type="entry name" value="DISEASERSIST"/>
</dbReference>
<comment type="caution">
    <text evidence="3">The sequence shown here is derived from an EMBL/GenBank/DDBJ whole genome shotgun (WGS) entry which is preliminary data.</text>
</comment>
<dbReference type="PANTHER" id="PTHR47691">
    <property type="entry name" value="REGULATOR-RELATED"/>
    <property type="match status" value="1"/>
</dbReference>
<dbReference type="GO" id="GO:0043531">
    <property type="term" value="F:ADP binding"/>
    <property type="evidence" value="ECO:0007669"/>
    <property type="project" value="InterPro"/>
</dbReference>
<dbReference type="SUPFAM" id="SSF52540">
    <property type="entry name" value="P-loop containing nucleoside triphosphate hydrolases"/>
    <property type="match status" value="1"/>
</dbReference>
<dbReference type="Gene3D" id="1.25.40.10">
    <property type="entry name" value="Tetratricopeptide repeat domain"/>
    <property type="match status" value="2"/>
</dbReference>
<proteinExistence type="predicted"/>
<feature type="domain" description="NB-ARC" evidence="2">
    <location>
        <begin position="176"/>
        <end position="308"/>
    </location>
</feature>
<evidence type="ECO:0000256" key="1">
    <source>
        <dbReference type="SAM" id="MobiDB-lite"/>
    </source>
</evidence>
<dbReference type="Gene3D" id="3.40.50.300">
    <property type="entry name" value="P-loop containing nucleotide triphosphate hydrolases"/>
    <property type="match status" value="1"/>
</dbReference>
<name>A0A543F8K4_9NOCA</name>
<reference evidence="3 4" key="1">
    <citation type="submission" date="2019-06" db="EMBL/GenBank/DDBJ databases">
        <title>Sequencing the genomes of 1000 actinobacteria strains.</title>
        <authorList>
            <person name="Klenk H.-P."/>
        </authorList>
    </citation>
    <scope>NUCLEOTIDE SEQUENCE [LARGE SCALE GENOMIC DNA]</scope>
    <source>
        <strain evidence="3 4">DSM 103495</strain>
    </source>
</reference>
<sequence length="874" mass="96266">MDRAVRPEPRPGGGYGAAERRRIRAFLTGLGLTEHQLLEPLAAELRQRGCRPRQAWRLANELTQSAVADHYNRITDNPQATMRASRISEYEAWPAAGASVARPTLRVLKILSTIYGTSWEQLVDLADLELMPAAERLEFQEAVARRSDDRTRPSVSAGLPPEVPHFTGRAGPKKELRDRVQRHLCGEGPAVHVIDGLTGIGKTALARYAVVAFAEHYPDGTIWADLHGHTVGRDPRLATDVLEQLLLEIEIPRERIMDDLTGRATQWRAAMRQRRMLIVFDNVLDSAQVRLLLPQASGCLVLITSRGKLTGLAEAAPLHLDVMGWREAEELLVKLGNLPSRYDRGAVRQILETSGRLPLAIRLIGGQIAHHGVDLLAESAAEFATRAEELKGNQGPQEFGESVAAYILDRFAAEDESLRAAFETSYQRLQTPAQRRGVRMLGWFPGPEITAETLATMAQTTLGEAKTLIRQMFEAGFLDPAEGGPGGSRYRMHDLTRLLARLHAERDAAPGEHAVVLARLIAAGLAVARRVGPQRSSVSRWGPSYPAADAGDSAVEQAMAWLTREREMLLGCIGATGPTVAAAELAILLGTDLFGEGHWSDARWLYLRALDMATALADPAIECDALNGLGHVERMACAYRTAHDYFERALTIARDLGDPERLAVTIWGYAEVIRRTGDFERARQNYSDAAAIALRTANAKLHGDAVRGQGHIERMTGDLVAAQRHYQEALRIARRIGDRAGECWSLWGLGNIARKSGEYGSARKDFIAAYRIASDINDFLCQVDTLRGLGHVERRFGEYESARDYYAKSRELAQRIRDPHGEADALQSLGNVLADMGSDAEARDNLCAALALYEQLGVQLTERTRADIGRYNCQ</sequence>
<keyword evidence="4" id="KW-1185">Reference proteome</keyword>
<gene>
    <name evidence="3" type="ORF">FB390_1776</name>
</gene>
<dbReference type="Proteomes" id="UP000316331">
    <property type="component" value="Unassembled WGS sequence"/>
</dbReference>
<protein>
    <submittedName>
        <fullName evidence="3">Tetratricopeptide repeat protein</fullName>
    </submittedName>
</protein>
<dbReference type="Pfam" id="PF13424">
    <property type="entry name" value="TPR_12"/>
    <property type="match status" value="2"/>
</dbReference>
<dbReference type="EMBL" id="VFPG01000001">
    <property type="protein sequence ID" value="TQM30159.1"/>
    <property type="molecule type" value="Genomic_DNA"/>
</dbReference>
<dbReference type="InterPro" id="IPR011990">
    <property type="entry name" value="TPR-like_helical_dom_sf"/>
</dbReference>
<dbReference type="PANTHER" id="PTHR47691:SF3">
    <property type="entry name" value="HTH-TYPE TRANSCRIPTIONAL REGULATOR RV0890C-RELATED"/>
    <property type="match status" value="1"/>
</dbReference>
<evidence type="ECO:0000313" key="3">
    <source>
        <dbReference type="EMBL" id="TQM30159.1"/>
    </source>
</evidence>
<feature type="region of interest" description="Disordered" evidence="1">
    <location>
        <begin position="144"/>
        <end position="173"/>
    </location>
</feature>
<dbReference type="SUPFAM" id="SSF48452">
    <property type="entry name" value="TPR-like"/>
    <property type="match status" value="2"/>
</dbReference>
<dbReference type="AlphaFoldDB" id="A0A543F8K4"/>
<evidence type="ECO:0000313" key="4">
    <source>
        <dbReference type="Proteomes" id="UP000316331"/>
    </source>
</evidence>
<dbReference type="InterPro" id="IPR002182">
    <property type="entry name" value="NB-ARC"/>
</dbReference>
<dbReference type="Pfam" id="PF00931">
    <property type="entry name" value="NB-ARC"/>
    <property type="match status" value="1"/>
</dbReference>
<dbReference type="InterPro" id="IPR019734">
    <property type="entry name" value="TPR_rpt"/>
</dbReference>
<dbReference type="SMART" id="SM00028">
    <property type="entry name" value="TPR"/>
    <property type="match status" value="5"/>
</dbReference>
<accession>A0A543F8K4</accession>
<organism evidence="3 4">
    <name type="scientific">Nocardia bhagyanarayanae</name>
    <dbReference type="NCBI Taxonomy" id="1215925"/>
    <lineage>
        <taxon>Bacteria</taxon>
        <taxon>Bacillati</taxon>
        <taxon>Actinomycetota</taxon>
        <taxon>Actinomycetes</taxon>
        <taxon>Mycobacteriales</taxon>
        <taxon>Nocardiaceae</taxon>
        <taxon>Nocardia</taxon>
    </lineage>
</organism>
<dbReference type="InterPro" id="IPR027417">
    <property type="entry name" value="P-loop_NTPase"/>
</dbReference>
<evidence type="ECO:0000259" key="2">
    <source>
        <dbReference type="Pfam" id="PF00931"/>
    </source>
</evidence>